<evidence type="ECO:0000313" key="2">
    <source>
        <dbReference type="Proteomes" id="UP000762676"/>
    </source>
</evidence>
<dbReference type="EMBL" id="BMAT01014043">
    <property type="protein sequence ID" value="GFS25424.1"/>
    <property type="molecule type" value="Genomic_DNA"/>
</dbReference>
<dbReference type="Proteomes" id="UP000762676">
    <property type="component" value="Unassembled WGS sequence"/>
</dbReference>
<keyword evidence="2" id="KW-1185">Reference proteome</keyword>
<name>A0AAV4JRN0_9GAST</name>
<reference evidence="1 2" key="1">
    <citation type="journal article" date="2021" name="Elife">
        <title>Chloroplast acquisition without the gene transfer in kleptoplastic sea slugs, Plakobranchus ocellatus.</title>
        <authorList>
            <person name="Maeda T."/>
            <person name="Takahashi S."/>
            <person name="Yoshida T."/>
            <person name="Shimamura S."/>
            <person name="Takaki Y."/>
            <person name="Nagai Y."/>
            <person name="Toyoda A."/>
            <person name="Suzuki Y."/>
            <person name="Arimoto A."/>
            <person name="Ishii H."/>
            <person name="Satoh N."/>
            <person name="Nishiyama T."/>
            <person name="Hasebe M."/>
            <person name="Maruyama T."/>
            <person name="Minagawa J."/>
            <person name="Obokata J."/>
            <person name="Shigenobu S."/>
        </authorList>
    </citation>
    <scope>NUCLEOTIDE SEQUENCE [LARGE SCALE GENOMIC DNA]</scope>
</reference>
<accession>A0AAV4JRN0</accession>
<organism evidence="1 2">
    <name type="scientific">Elysia marginata</name>
    <dbReference type="NCBI Taxonomy" id="1093978"/>
    <lineage>
        <taxon>Eukaryota</taxon>
        <taxon>Metazoa</taxon>
        <taxon>Spiralia</taxon>
        <taxon>Lophotrochozoa</taxon>
        <taxon>Mollusca</taxon>
        <taxon>Gastropoda</taxon>
        <taxon>Heterobranchia</taxon>
        <taxon>Euthyneura</taxon>
        <taxon>Panpulmonata</taxon>
        <taxon>Sacoglossa</taxon>
        <taxon>Placobranchoidea</taxon>
        <taxon>Plakobranchidae</taxon>
        <taxon>Elysia</taxon>
    </lineage>
</organism>
<dbReference type="AlphaFoldDB" id="A0AAV4JRN0"/>
<evidence type="ECO:0000313" key="1">
    <source>
        <dbReference type="EMBL" id="GFS25424.1"/>
    </source>
</evidence>
<gene>
    <name evidence="1" type="ORF">ElyMa_007026400</name>
</gene>
<comment type="caution">
    <text evidence="1">The sequence shown here is derived from an EMBL/GenBank/DDBJ whole genome shotgun (WGS) entry which is preliminary data.</text>
</comment>
<sequence length="150" mass="16749">MLYGLGKGAIYQSSISFERPQSPPVGQKIKIFPCWAGAILQHLSCSGRHPFLTQTFKRWQTHTNQPLCVHDDRAQSLNVPPCHSIKPDNNRLSQDAPHNGSVKANECHLIDLKRPKFSQKAHTPSGPFAYTVAIQFPAQRARQNGAQEPE</sequence>
<protein>
    <submittedName>
        <fullName evidence="1">Uncharacterized protein</fullName>
    </submittedName>
</protein>
<proteinExistence type="predicted"/>